<accession>A0A4Z2HXL8</accession>
<evidence type="ECO:0000256" key="1">
    <source>
        <dbReference type="SAM" id="MobiDB-lite"/>
    </source>
</evidence>
<feature type="region of interest" description="Disordered" evidence="1">
    <location>
        <begin position="28"/>
        <end position="69"/>
    </location>
</feature>
<dbReference type="Proteomes" id="UP000314294">
    <property type="component" value="Unassembled WGS sequence"/>
</dbReference>
<sequence length="69" mass="7838">MWSKFFSPSPIPHAARDSPWMMARRMTMTKKKKVMSKTMRSTSKSSPAGSSISSPMPPPARTPTYMWNM</sequence>
<dbReference type="AlphaFoldDB" id="A0A4Z2HXL8"/>
<organism evidence="2 3">
    <name type="scientific">Liparis tanakae</name>
    <name type="common">Tanaka's snailfish</name>
    <dbReference type="NCBI Taxonomy" id="230148"/>
    <lineage>
        <taxon>Eukaryota</taxon>
        <taxon>Metazoa</taxon>
        <taxon>Chordata</taxon>
        <taxon>Craniata</taxon>
        <taxon>Vertebrata</taxon>
        <taxon>Euteleostomi</taxon>
        <taxon>Actinopterygii</taxon>
        <taxon>Neopterygii</taxon>
        <taxon>Teleostei</taxon>
        <taxon>Neoteleostei</taxon>
        <taxon>Acanthomorphata</taxon>
        <taxon>Eupercaria</taxon>
        <taxon>Perciformes</taxon>
        <taxon>Cottioidei</taxon>
        <taxon>Cottales</taxon>
        <taxon>Liparidae</taxon>
        <taxon>Liparis</taxon>
    </lineage>
</organism>
<dbReference type="EMBL" id="SRLO01000173">
    <property type="protein sequence ID" value="TNN69672.1"/>
    <property type="molecule type" value="Genomic_DNA"/>
</dbReference>
<reference evidence="2 3" key="1">
    <citation type="submission" date="2019-03" db="EMBL/GenBank/DDBJ databases">
        <title>First draft genome of Liparis tanakae, snailfish: a comprehensive survey of snailfish specific genes.</title>
        <authorList>
            <person name="Kim W."/>
            <person name="Song I."/>
            <person name="Jeong J.-H."/>
            <person name="Kim D."/>
            <person name="Kim S."/>
            <person name="Ryu S."/>
            <person name="Song J.Y."/>
            <person name="Lee S.K."/>
        </authorList>
    </citation>
    <scope>NUCLEOTIDE SEQUENCE [LARGE SCALE GENOMIC DNA]</scope>
    <source>
        <tissue evidence="2">Muscle</tissue>
    </source>
</reference>
<feature type="compositionally biased region" description="Low complexity" evidence="1">
    <location>
        <begin position="36"/>
        <end position="54"/>
    </location>
</feature>
<gene>
    <name evidence="2" type="ORF">EYF80_020162</name>
</gene>
<name>A0A4Z2HXL8_9TELE</name>
<evidence type="ECO:0000313" key="2">
    <source>
        <dbReference type="EMBL" id="TNN69672.1"/>
    </source>
</evidence>
<keyword evidence="3" id="KW-1185">Reference proteome</keyword>
<proteinExistence type="predicted"/>
<comment type="caution">
    <text evidence="2">The sequence shown here is derived from an EMBL/GenBank/DDBJ whole genome shotgun (WGS) entry which is preliminary data.</text>
</comment>
<evidence type="ECO:0000313" key="3">
    <source>
        <dbReference type="Proteomes" id="UP000314294"/>
    </source>
</evidence>
<protein>
    <submittedName>
        <fullName evidence="2">Uncharacterized protein</fullName>
    </submittedName>
</protein>